<sequence>MSHTKQELRKFRAIFNKFDGNGDGTLSHDEFRSVLDAAGYCLSESDLQTCKLHLREWDKMKDDSHR</sequence>
<evidence type="ECO:0000313" key="4">
    <source>
        <dbReference type="Proteomes" id="UP001208570"/>
    </source>
</evidence>
<feature type="domain" description="EF-hand" evidence="2">
    <location>
        <begin position="6"/>
        <end position="41"/>
    </location>
</feature>
<evidence type="ECO:0000256" key="1">
    <source>
        <dbReference type="ARBA" id="ARBA00022837"/>
    </source>
</evidence>
<dbReference type="SMART" id="SM00054">
    <property type="entry name" value="EFh"/>
    <property type="match status" value="1"/>
</dbReference>
<dbReference type="InterPro" id="IPR018247">
    <property type="entry name" value="EF_Hand_1_Ca_BS"/>
</dbReference>
<keyword evidence="4" id="KW-1185">Reference proteome</keyword>
<evidence type="ECO:0000259" key="2">
    <source>
        <dbReference type="PROSITE" id="PS50222"/>
    </source>
</evidence>
<dbReference type="InterPro" id="IPR011992">
    <property type="entry name" value="EF-hand-dom_pair"/>
</dbReference>
<evidence type="ECO:0000313" key="3">
    <source>
        <dbReference type="EMBL" id="KAK2150435.1"/>
    </source>
</evidence>
<gene>
    <name evidence="3" type="ORF">LSH36_405g02090</name>
</gene>
<organism evidence="3 4">
    <name type="scientific">Paralvinella palmiformis</name>
    <dbReference type="NCBI Taxonomy" id="53620"/>
    <lineage>
        <taxon>Eukaryota</taxon>
        <taxon>Metazoa</taxon>
        <taxon>Spiralia</taxon>
        <taxon>Lophotrochozoa</taxon>
        <taxon>Annelida</taxon>
        <taxon>Polychaeta</taxon>
        <taxon>Sedentaria</taxon>
        <taxon>Canalipalpata</taxon>
        <taxon>Terebellida</taxon>
        <taxon>Terebelliformia</taxon>
        <taxon>Alvinellidae</taxon>
        <taxon>Paralvinella</taxon>
    </lineage>
</organism>
<dbReference type="AlphaFoldDB" id="A0AAD9JDK5"/>
<proteinExistence type="predicted"/>
<keyword evidence="1" id="KW-0106">Calcium</keyword>
<dbReference type="InterPro" id="IPR002048">
    <property type="entry name" value="EF_hand_dom"/>
</dbReference>
<dbReference type="GO" id="GO:0005509">
    <property type="term" value="F:calcium ion binding"/>
    <property type="evidence" value="ECO:0007669"/>
    <property type="project" value="InterPro"/>
</dbReference>
<dbReference type="Gene3D" id="1.10.238.10">
    <property type="entry name" value="EF-hand"/>
    <property type="match status" value="1"/>
</dbReference>
<dbReference type="Pfam" id="PF00036">
    <property type="entry name" value="EF-hand_1"/>
    <property type="match status" value="1"/>
</dbReference>
<name>A0AAD9JDK5_9ANNE</name>
<accession>A0AAD9JDK5</accession>
<dbReference type="Proteomes" id="UP001208570">
    <property type="component" value="Unassembled WGS sequence"/>
</dbReference>
<dbReference type="PROSITE" id="PS50222">
    <property type="entry name" value="EF_HAND_2"/>
    <property type="match status" value="1"/>
</dbReference>
<dbReference type="SUPFAM" id="SSF47473">
    <property type="entry name" value="EF-hand"/>
    <property type="match status" value="1"/>
</dbReference>
<dbReference type="PROSITE" id="PS00018">
    <property type="entry name" value="EF_HAND_1"/>
    <property type="match status" value="1"/>
</dbReference>
<protein>
    <recommendedName>
        <fullName evidence="2">EF-hand domain-containing protein</fullName>
    </recommendedName>
</protein>
<comment type="caution">
    <text evidence="3">The sequence shown here is derived from an EMBL/GenBank/DDBJ whole genome shotgun (WGS) entry which is preliminary data.</text>
</comment>
<reference evidence="3" key="1">
    <citation type="journal article" date="2023" name="Mol. Biol. Evol.">
        <title>Third-Generation Sequencing Reveals the Adaptive Role of the Epigenome in Three Deep-Sea Polychaetes.</title>
        <authorList>
            <person name="Perez M."/>
            <person name="Aroh O."/>
            <person name="Sun Y."/>
            <person name="Lan Y."/>
            <person name="Juniper S.K."/>
            <person name="Young C.R."/>
            <person name="Angers B."/>
            <person name="Qian P.Y."/>
        </authorList>
    </citation>
    <scope>NUCLEOTIDE SEQUENCE</scope>
    <source>
        <strain evidence="3">P08H-3</strain>
    </source>
</reference>
<dbReference type="EMBL" id="JAODUP010000405">
    <property type="protein sequence ID" value="KAK2150435.1"/>
    <property type="molecule type" value="Genomic_DNA"/>
</dbReference>